<dbReference type="PANTHER" id="PTHR45566:SF2">
    <property type="entry name" value="NARL SUBFAMILY"/>
    <property type="match status" value="1"/>
</dbReference>
<keyword evidence="5" id="KW-1185">Reference proteome</keyword>
<dbReference type="GO" id="GO:0006355">
    <property type="term" value="P:regulation of DNA-templated transcription"/>
    <property type="evidence" value="ECO:0007669"/>
    <property type="project" value="InterPro"/>
</dbReference>
<dbReference type="AlphaFoldDB" id="A0A4R2IXD1"/>
<gene>
    <name evidence="4" type="ORF">EV646_105148</name>
</gene>
<reference evidence="4 5" key="1">
    <citation type="journal article" date="2015" name="Stand. Genomic Sci.">
        <title>Genomic Encyclopedia of Bacterial and Archaeal Type Strains, Phase III: the genomes of soil and plant-associated and newly described type strains.</title>
        <authorList>
            <person name="Whitman W.B."/>
            <person name="Woyke T."/>
            <person name="Klenk H.P."/>
            <person name="Zhou Y."/>
            <person name="Lilburn T.G."/>
            <person name="Beck B.J."/>
            <person name="De Vos P."/>
            <person name="Vandamme P."/>
            <person name="Eisen J.A."/>
            <person name="Garrity G."/>
            <person name="Hugenholtz P."/>
            <person name="Kyrpides N.C."/>
        </authorList>
    </citation>
    <scope>NUCLEOTIDE SEQUENCE [LARGE SCALE GENOMIC DNA]</scope>
    <source>
        <strain evidence="4 5">VKM Ac-2541</strain>
    </source>
</reference>
<dbReference type="PANTHER" id="PTHR45566">
    <property type="entry name" value="HTH-TYPE TRANSCRIPTIONAL REGULATOR YHJB-RELATED"/>
    <property type="match status" value="1"/>
</dbReference>
<dbReference type="Gene3D" id="3.40.50.2300">
    <property type="match status" value="1"/>
</dbReference>
<dbReference type="GO" id="GO:0003677">
    <property type="term" value="F:DNA binding"/>
    <property type="evidence" value="ECO:0007669"/>
    <property type="project" value="UniProtKB-KW"/>
</dbReference>
<evidence type="ECO:0000313" key="4">
    <source>
        <dbReference type="EMBL" id="TCO47595.1"/>
    </source>
</evidence>
<dbReference type="SUPFAM" id="SSF46894">
    <property type="entry name" value="C-terminal effector domain of the bipartite response regulators"/>
    <property type="match status" value="1"/>
</dbReference>
<evidence type="ECO:0000256" key="2">
    <source>
        <dbReference type="PROSITE-ProRule" id="PRU00169"/>
    </source>
</evidence>
<dbReference type="Proteomes" id="UP000295573">
    <property type="component" value="Unassembled WGS sequence"/>
</dbReference>
<keyword evidence="2" id="KW-0597">Phosphoprotein</keyword>
<proteinExistence type="predicted"/>
<feature type="modified residue" description="4-aspartylphosphate" evidence="2">
    <location>
        <position position="57"/>
    </location>
</feature>
<dbReference type="OrthoDB" id="9808843at2"/>
<dbReference type="GO" id="GO:0000160">
    <property type="term" value="P:phosphorelay signal transduction system"/>
    <property type="evidence" value="ECO:0007669"/>
    <property type="project" value="InterPro"/>
</dbReference>
<dbReference type="SMART" id="SM00448">
    <property type="entry name" value="REC"/>
    <property type="match status" value="1"/>
</dbReference>
<name>A0A4R2IXD1_9ACTN</name>
<protein>
    <submittedName>
        <fullName evidence="4">Two-component system response regulator DesR</fullName>
    </submittedName>
</protein>
<evidence type="ECO:0000313" key="5">
    <source>
        <dbReference type="Proteomes" id="UP000295573"/>
    </source>
</evidence>
<sequence>MPDRIRLLLVDDQILSRGVLRNGLERERDLEIVAELNRSDDVVGAAKRHRANVALLDTAGPGNASITMTTELRTSIPECRVVMLTTYGRPIHLRRGLEAGAKGVALKGSPVPQLADAVRRVHLGLRVVDANLAAETLKYSESPLNDDETDTLRAARAGGSVALVARKLEVSERVVRKHLWSAIGKTGARTRADAIQIAERNGWLLD</sequence>
<dbReference type="InterPro" id="IPR001789">
    <property type="entry name" value="Sig_transdc_resp-reg_receiver"/>
</dbReference>
<dbReference type="InterPro" id="IPR051015">
    <property type="entry name" value="EvgA-like"/>
</dbReference>
<evidence type="ECO:0000259" key="3">
    <source>
        <dbReference type="PROSITE" id="PS50110"/>
    </source>
</evidence>
<dbReference type="InterPro" id="IPR011006">
    <property type="entry name" value="CheY-like_superfamily"/>
</dbReference>
<evidence type="ECO:0000256" key="1">
    <source>
        <dbReference type="ARBA" id="ARBA00023125"/>
    </source>
</evidence>
<dbReference type="InterPro" id="IPR000792">
    <property type="entry name" value="Tscrpt_reg_LuxR_C"/>
</dbReference>
<dbReference type="InterPro" id="IPR016032">
    <property type="entry name" value="Sig_transdc_resp-reg_C-effctor"/>
</dbReference>
<keyword evidence="1" id="KW-0238">DNA-binding</keyword>
<dbReference type="PROSITE" id="PS50110">
    <property type="entry name" value="RESPONSE_REGULATORY"/>
    <property type="match status" value="1"/>
</dbReference>
<dbReference type="Pfam" id="PF00072">
    <property type="entry name" value="Response_reg"/>
    <property type="match status" value="1"/>
</dbReference>
<organism evidence="4 5">
    <name type="scientific">Kribbella antiqua</name>
    <dbReference type="NCBI Taxonomy" id="2512217"/>
    <lineage>
        <taxon>Bacteria</taxon>
        <taxon>Bacillati</taxon>
        <taxon>Actinomycetota</taxon>
        <taxon>Actinomycetes</taxon>
        <taxon>Propionibacteriales</taxon>
        <taxon>Kribbellaceae</taxon>
        <taxon>Kribbella</taxon>
    </lineage>
</organism>
<dbReference type="EMBL" id="SLWR01000005">
    <property type="protein sequence ID" value="TCO47595.1"/>
    <property type="molecule type" value="Genomic_DNA"/>
</dbReference>
<feature type="domain" description="Response regulatory" evidence="3">
    <location>
        <begin position="6"/>
        <end position="122"/>
    </location>
</feature>
<comment type="caution">
    <text evidence="4">The sequence shown here is derived from an EMBL/GenBank/DDBJ whole genome shotgun (WGS) entry which is preliminary data.</text>
</comment>
<dbReference type="RefSeq" id="WP_132149215.1">
    <property type="nucleotide sequence ID" value="NZ_SLWR01000005.1"/>
</dbReference>
<accession>A0A4R2IXD1</accession>
<dbReference type="SMART" id="SM00421">
    <property type="entry name" value="HTH_LUXR"/>
    <property type="match status" value="1"/>
</dbReference>
<dbReference type="SUPFAM" id="SSF52172">
    <property type="entry name" value="CheY-like"/>
    <property type="match status" value="1"/>
</dbReference>